<protein>
    <submittedName>
        <fullName evidence="2">GNAT family N-acetyltransferase</fullName>
    </submittedName>
</protein>
<proteinExistence type="predicted"/>
<dbReference type="AlphaFoldDB" id="A0A848HGV1"/>
<evidence type="ECO:0000259" key="1">
    <source>
        <dbReference type="PROSITE" id="PS51186"/>
    </source>
</evidence>
<dbReference type="RefSeq" id="WP_169422989.1">
    <property type="nucleotide sequence ID" value="NZ_JABBFX010000006.1"/>
</dbReference>
<dbReference type="SUPFAM" id="SSF55729">
    <property type="entry name" value="Acyl-CoA N-acyltransferases (Nat)"/>
    <property type="match status" value="1"/>
</dbReference>
<dbReference type="GO" id="GO:0016747">
    <property type="term" value="F:acyltransferase activity, transferring groups other than amino-acyl groups"/>
    <property type="evidence" value="ECO:0007669"/>
    <property type="project" value="InterPro"/>
</dbReference>
<dbReference type="CDD" id="cd04301">
    <property type="entry name" value="NAT_SF"/>
    <property type="match status" value="1"/>
</dbReference>
<dbReference type="Gene3D" id="3.40.630.30">
    <property type="match status" value="1"/>
</dbReference>
<feature type="domain" description="N-acetyltransferase" evidence="1">
    <location>
        <begin position="5"/>
        <end position="170"/>
    </location>
</feature>
<dbReference type="InterPro" id="IPR016181">
    <property type="entry name" value="Acyl_CoA_acyltransferase"/>
</dbReference>
<keyword evidence="3" id="KW-1185">Reference proteome</keyword>
<dbReference type="EMBL" id="JABBFX010000006">
    <property type="protein sequence ID" value="NML48659.1"/>
    <property type="molecule type" value="Genomic_DNA"/>
</dbReference>
<name>A0A848HGV1_9BURK</name>
<sequence>MASHASVRPMQPADLPQVLALQEQAYAGAEFEPERVEVYTNRMRLAPAFCLVDIAPGGRLLGYLVSHPWREAAPPALDALLPVLPADADCWYLHDCAVDAAAKGRGVAARLHHVALDRARALGLRKAALVAVGTAAGFWKRLGYAPRALPGMAERLADYGEGAVYMERAL</sequence>
<gene>
    <name evidence="2" type="ORF">HHL11_33295</name>
</gene>
<dbReference type="InterPro" id="IPR000182">
    <property type="entry name" value="GNAT_dom"/>
</dbReference>
<dbReference type="Proteomes" id="UP000541185">
    <property type="component" value="Unassembled WGS sequence"/>
</dbReference>
<keyword evidence="2" id="KW-0808">Transferase</keyword>
<organism evidence="2 3">
    <name type="scientific">Ramlibacter agri</name>
    <dbReference type="NCBI Taxonomy" id="2728837"/>
    <lineage>
        <taxon>Bacteria</taxon>
        <taxon>Pseudomonadati</taxon>
        <taxon>Pseudomonadota</taxon>
        <taxon>Betaproteobacteria</taxon>
        <taxon>Burkholderiales</taxon>
        <taxon>Comamonadaceae</taxon>
        <taxon>Ramlibacter</taxon>
    </lineage>
</organism>
<evidence type="ECO:0000313" key="3">
    <source>
        <dbReference type="Proteomes" id="UP000541185"/>
    </source>
</evidence>
<comment type="caution">
    <text evidence="2">The sequence shown here is derived from an EMBL/GenBank/DDBJ whole genome shotgun (WGS) entry which is preliminary data.</text>
</comment>
<dbReference type="PROSITE" id="PS51186">
    <property type="entry name" value="GNAT"/>
    <property type="match status" value="1"/>
</dbReference>
<dbReference type="Pfam" id="PF00583">
    <property type="entry name" value="Acetyltransf_1"/>
    <property type="match status" value="1"/>
</dbReference>
<reference evidence="2 3" key="1">
    <citation type="submission" date="2020-04" db="EMBL/GenBank/DDBJ databases">
        <title>Ramlibacter sp. G-1-2-2 isolated from soil.</title>
        <authorList>
            <person name="Dahal R.H."/>
        </authorList>
    </citation>
    <scope>NUCLEOTIDE SEQUENCE [LARGE SCALE GENOMIC DNA]</scope>
    <source>
        <strain evidence="2 3">G-1-2-2</strain>
    </source>
</reference>
<evidence type="ECO:0000313" key="2">
    <source>
        <dbReference type="EMBL" id="NML48659.1"/>
    </source>
</evidence>
<accession>A0A848HGV1</accession>